<protein>
    <submittedName>
        <fullName evidence="1">Uncharacterized protein</fullName>
    </submittedName>
</protein>
<proteinExistence type="predicted"/>
<accession>A0A813HE43</accession>
<dbReference type="Proteomes" id="UP000654075">
    <property type="component" value="Unassembled WGS sequence"/>
</dbReference>
<comment type="caution">
    <text evidence="1">The sequence shown here is derived from an EMBL/GenBank/DDBJ whole genome shotgun (WGS) entry which is preliminary data.</text>
</comment>
<evidence type="ECO:0000313" key="2">
    <source>
        <dbReference type="Proteomes" id="UP000654075"/>
    </source>
</evidence>
<dbReference type="EMBL" id="CAJNNV010031348">
    <property type="protein sequence ID" value="CAE8635782.1"/>
    <property type="molecule type" value="Genomic_DNA"/>
</dbReference>
<gene>
    <name evidence="1" type="ORF">PGLA1383_LOCUS51357</name>
</gene>
<sequence>MSFSIGVLRLCHRLCIPCVIENPASSMLFLTQNAISVSSLSTYTEAIAEFCMFGKPWRKSTKLIGVHIGLRKFDEYRCINKPAGVCKRTGCPHVVLSGKDPNQPEQFLTFTAQPYPRGFCAVLAQAFKNASSYIHAANMQQVIQK</sequence>
<organism evidence="1 2">
    <name type="scientific">Polarella glacialis</name>
    <name type="common">Dinoflagellate</name>
    <dbReference type="NCBI Taxonomy" id="89957"/>
    <lineage>
        <taxon>Eukaryota</taxon>
        <taxon>Sar</taxon>
        <taxon>Alveolata</taxon>
        <taxon>Dinophyceae</taxon>
        <taxon>Suessiales</taxon>
        <taxon>Suessiaceae</taxon>
        <taxon>Polarella</taxon>
    </lineage>
</organism>
<reference evidence="1" key="1">
    <citation type="submission" date="2021-02" db="EMBL/GenBank/DDBJ databases">
        <authorList>
            <person name="Dougan E. K."/>
            <person name="Rhodes N."/>
            <person name="Thang M."/>
            <person name="Chan C."/>
        </authorList>
    </citation>
    <scope>NUCLEOTIDE SEQUENCE</scope>
</reference>
<name>A0A813HE43_POLGL</name>
<keyword evidence="2" id="KW-1185">Reference proteome</keyword>
<dbReference type="AlphaFoldDB" id="A0A813HE43"/>
<evidence type="ECO:0000313" key="1">
    <source>
        <dbReference type="EMBL" id="CAE8635782.1"/>
    </source>
</evidence>